<dbReference type="Pfam" id="PF00015">
    <property type="entry name" value="MCPsignal"/>
    <property type="match status" value="1"/>
</dbReference>
<dbReference type="PROSITE" id="PS50111">
    <property type="entry name" value="CHEMOTAXIS_TRANSDUC_2"/>
    <property type="match status" value="1"/>
</dbReference>
<dbReference type="Pfam" id="PF18947">
    <property type="entry name" value="HAMP_2"/>
    <property type="match status" value="1"/>
</dbReference>
<protein>
    <submittedName>
        <fullName evidence="7">Methyl-accepting chemotaxis protein</fullName>
    </submittedName>
</protein>
<comment type="similarity">
    <text evidence="3">Belongs to the methyl-accepting chemotaxis (MCP) protein family.</text>
</comment>
<dbReference type="EMBL" id="JBHLXP010000001">
    <property type="protein sequence ID" value="MFC0048320.1"/>
    <property type="molecule type" value="Genomic_DNA"/>
</dbReference>
<keyword evidence="1" id="KW-0145">Chemotaxis</keyword>
<dbReference type="SMART" id="SM00283">
    <property type="entry name" value="MA"/>
    <property type="match status" value="1"/>
</dbReference>
<dbReference type="PROSITE" id="PS50885">
    <property type="entry name" value="HAMP"/>
    <property type="match status" value="1"/>
</dbReference>
<keyword evidence="8" id="KW-1185">Reference proteome</keyword>
<evidence type="ECO:0000256" key="4">
    <source>
        <dbReference type="PROSITE-ProRule" id="PRU00284"/>
    </source>
</evidence>
<dbReference type="Gene3D" id="3.30.450.20">
    <property type="entry name" value="PAS domain"/>
    <property type="match status" value="1"/>
</dbReference>
<dbReference type="PANTHER" id="PTHR43531:SF11">
    <property type="entry name" value="METHYL-ACCEPTING CHEMOTAXIS PROTEIN 3"/>
    <property type="match status" value="1"/>
</dbReference>
<dbReference type="InterPro" id="IPR004090">
    <property type="entry name" value="Chemotax_Me-accpt_rcpt"/>
</dbReference>
<dbReference type="PRINTS" id="PR00260">
    <property type="entry name" value="CHEMTRNSDUCR"/>
</dbReference>
<evidence type="ECO:0000256" key="3">
    <source>
        <dbReference type="ARBA" id="ARBA00029447"/>
    </source>
</evidence>
<evidence type="ECO:0000313" key="8">
    <source>
        <dbReference type="Proteomes" id="UP001589813"/>
    </source>
</evidence>
<dbReference type="Pfam" id="PF18575">
    <property type="entry name" value="HAMP_N3"/>
    <property type="match status" value="1"/>
</dbReference>
<keyword evidence="2 4" id="KW-0807">Transducer</keyword>
<gene>
    <name evidence="7" type="ORF">ACFFJP_08465</name>
</gene>
<proteinExistence type="inferred from homology"/>
<dbReference type="InterPro" id="IPR041395">
    <property type="entry name" value="McpB_HAMP_3rd"/>
</dbReference>
<evidence type="ECO:0000256" key="2">
    <source>
        <dbReference type="ARBA" id="ARBA00023224"/>
    </source>
</evidence>
<dbReference type="InterPro" id="IPR003660">
    <property type="entry name" value="HAMP_dom"/>
</dbReference>
<organism evidence="7 8">
    <name type="scientific">Rheinheimera tilapiae</name>
    <dbReference type="NCBI Taxonomy" id="875043"/>
    <lineage>
        <taxon>Bacteria</taxon>
        <taxon>Pseudomonadati</taxon>
        <taxon>Pseudomonadota</taxon>
        <taxon>Gammaproteobacteria</taxon>
        <taxon>Chromatiales</taxon>
        <taxon>Chromatiaceae</taxon>
        <taxon>Rheinheimera</taxon>
    </lineage>
</organism>
<sequence length="723" mass="77555">MGILRFFSDKQSSRLTQTLQLQRQSQRYEALSPESFDADYQLLAAEVDLLLLELQRRSLPTTALEYLNTCVMLADQQGIITYLNPALQRLLQQAEPEIRTHIPSFSLPRLVGDSIDMFFNPGTRGMSVVVLKLGERSFRLSQNTLMAQGQQIGTVLEWQDLTAELQREKTLAAQFGQSFTAAARGDFTQLINIDLLDGIARDIAQLSNELLGQLDTVLRDNLAVIRGVSKGDLSVRPQVRAEGLMGELASCSQSLTDLMNQLATAIAEMTSKHDDGFSSFQLNEREFPGSFSAVCGQINRLVNSHVGLMKDYVKVTTAYGIGDFNADMARLPNEKAAISNAADATKENLLRLAGLLAAVVQSAKNGELQYRVDGSGFADTFRDMINSFNEVLAFTEKPIMETASVMTGLQQGKLTVLVEGDYQGVYASLKDSVNGTVESLRRIIADVRSNSEALAQASTEVSSTAQSLAQGASEQAASVEETSAAVEQMNASISQNAENAKITDGMASKAAGEAVEGGRAVVDTVLAMKQIASKIGIVDDIAYQTNLLALNAAIEAARAGEHGKGFAVVAAEVRKLAERSQVAAQEISELASGSVQKAERAGDLLKEIVPAIGRTSELVQEIAAASDEQSVGVGQINESMMQVTQATQQNASASEELAATAEEMSGQAEMLMQLVSFFQLDHSEGQSVSPLSRPVLNKIGTTSNVTRLSGGPATLDPASFGRF</sequence>
<evidence type="ECO:0000256" key="1">
    <source>
        <dbReference type="ARBA" id="ARBA00022500"/>
    </source>
</evidence>
<reference evidence="7 8" key="1">
    <citation type="submission" date="2024-09" db="EMBL/GenBank/DDBJ databases">
        <authorList>
            <person name="Sun Q."/>
            <person name="Mori K."/>
        </authorList>
    </citation>
    <scope>NUCLEOTIDE SEQUENCE [LARGE SCALE GENOMIC DNA]</scope>
    <source>
        <strain evidence="7 8">KCTC 23315</strain>
    </source>
</reference>
<dbReference type="CDD" id="cd11386">
    <property type="entry name" value="MCP_signal"/>
    <property type="match status" value="1"/>
</dbReference>
<dbReference type="PANTHER" id="PTHR43531">
    <property type="entry name" value="PROTEIN ICFG"/>
    <property type="match status" value="1"/>
</dbReference>
<feature type="domain" description="Methyl-accepting transducer" evidence="5">
    <location>
        <begin position="450"/>
        <end position="665"/>
    </location>
</feature>
<feature type="domain" description="HAMP" evidence="6">
    <location>
        <begin position="393"/>
        <end position="445"/>
    </location>
</feature>
<dbReference type="Gene3D" id="1.10.287.950">
    <property type="entry name" value="Methyl-accepting chemotaxis protein"/>
    <property type="match status" value="1"/>
</dbReference>
<name>A0ABV6BBR5_9GAMM</name>
<evidence type="ECO:0000259" key="5">
    <source>
        <dbReference type="PROSITE" id="PS50111"/>
    </source>
</evidence>
<dbReference type="Proteomes" id="UP001589813">
    <property type="component" value="Unassembled WGS sequence"/>
</dbReference>
<evidence type="ECO:0000313" key="7">
    <source>
        <dbReference type="EMBL" id="MFC0048320.1"/>
    </source>
</evidence>
<dbReference type="RefSeq" id="WP_377242397.1">
    <property type="nucleotide sequence ID" value="NZ_JBHLXP010000001.1"/>
</dbReference>
<evidence type="ECO:0000259" key="6">
    <source>
        <dbReference type="PROSITE" id="PS50885"/>
    </source>
</evidence>
<dbReference type="Gene3D" id="1.20.120.1530">
    <property type="match status" value="2"/>
</dbReference>
<dbReference type="SUPFAM" id="SSF58104">
    <property type="entry name" value="Methyl-accepting chemotaxis protein (MCP) signaling domain"/>
    <property type="match status" value="1"/>
</dbReference>
<comment type="caution">
    <text evidence="7">The sequence shown here is derived from an EMBL/GenBank/DDBJ whole genome shotgun (WGS) entry which is preliminary data.</text>
</comment>
<accession>A0ABV6BBR5</accession>
<dbReference type="InterPro" id="IPR051310">
    <property type="entry name" value="MCP_chemotaxis"/>
</dbReference>
<dbReference type="InterPro" id="IPR004089">
    <property type="entry name" value="MCPsignal_dom"/>
</dbReference>